<dbReference type="GO" id="GO:0005794">
    <property type="term" value="C:Golgi apparatus"/>
    <property type="evidence" value="ECO:0007669"/>
    <property type="project" value="TreeGrafter"/>
</dbReference>
<dbReference type="Proteomes" id="UP000005240">
    <property type="component" value="Unassembled WGS sequence"/>
</dbReference>
<reference evidence="3 4" key="3">
    <citation type="journal article" date="2017" name="G3 (Bethesda)">
        <title>Comparative analysis highlights variable genome content of wheat rusts and divergence of the mating loci.</title>
        <authorList>
            <person name="Cuomo C.A."/>
            <person name="Bakkeren G."/>
            <person name="Khalil H.B."/>
            <person name="Panwar V."/>
            <person name="Joly D."/>
            <person name="Linning R."/>
            <person name="Sakthikumar S."/>
            <person name="Song X."/>
            <person name="Adiconis X."/>
            <person name="Fan L."/>
            <person name="Goldberg J.M."/>
            <person name="Levin J.Z."/>
            <person name="Young S."/>
            <person name="Zeng Q."/>
            <person name="Anikster Y."/>
            <person name="Bruce M."/>
            <person name="Wang M."/>
            <person name="Yin C."/>
            <person name="McCallum B."/>
            <person name="Szabo L.J."/>
            <person name="Hulbert S."/>
            <person name="Chen X."/>
            <person name="Fellers J.P."/>
        </authorList>
    </citation>
    <scope>NUCLEOTIDE SEQUENCE</scope>
    <source>
        <strain evidence="3">isolate 1-1 / race 1 (BBBD)</strain>
        <strain evidence="4">Isolate 1-1 / race 1 (BBBD)</strain>
    </source>
</reference>
<feature type="compositionally biased region" description="Basic and acidic residues" evidence="1">
    <location>
        <begin position="200"/>
        <end position="214"/>
    </location>
</feature>
<feature type="compositionally biased region" description="Pro residues" evidence="1">
    <location>
        <begin position="86"/>
        <end position="109"/>
    </location>
</feature>
<reference evidence="2" key="2">
    <citation type="submission" date="2016-05" db="EMBL/GenBank/DDBJ databases">
        <title>Comparative analysis highlights variable genome content of wheat rusts and divergence of the mating loci.</title>
        <authorList>
            <person name="Cuomo C.A."/>
            <person name="Bakkeren G."/>
            <person name="Szabo L."/>
            <person name="Khalil H."/>
            <person name="Joly D."/>
            <person name="Goldberg J."/>
            <person name="Young S."/>
            <person name="Zeng Q."/>
            <person name="Fellers J."/>
        </authorList>
    </citation>
    <scope>NUCLEOTIDE SEQUENCE [LARGE SCALE GENOMIC DNA]</scope>
    <source>
        <strain evidence="2">1-1 BBBD Race 1</strain>
    </source>
</reference>
<accession>A0A180H2D0</accession>
<dbReference type="VEuPathDB" id="FungiDB:PTTG_25471"/>
<dbReference type="EMBL" id="ADAS02000004">
    <property type="protein sequence ID" value="OAV99177.1"/>
    <property type="molecule type" value="Genomic_DNA"/>
</dbReference>
<keyword evidence="4" id="KW-1185">Reference proteome</keyword>
<sequence>MILQLWLEGRSLVIHRQGVDLLVEILETRNRPLPIPEPSRHEVTPASQPNRRSLQYQSSVLESNNTLLYISRKLTRRDEEKDGKPPQSPPPTPTVPLVPPPSAPSPRPSPGLQLPPAAAAPPPATAPLPPQAAGPPPTAAASPPTPVAPPAPKPASSPKPAPASPPPKSNPPPTPPNPPPPVAQPNPPPPQPPPAQTGGRDGKKVKAEEEVNKQRKEKKPTSKSSQTRLEDVERDPSALSILQEVNLKNGGDPTTMQTTDVAAPGAAIFVLDGNLINLSAKCVTALKQPMKFISRSHRTDIARIVFHIWLWGLTIWGLLLESVPHIAAVVVSQFISTAFVALDLRKTITMKEEVGHEIPD</sequence>
<feature type="compositionally biased region" description="Pro residues" evidence="1">
    <location>
        <begin position="118"/>
        <end position="195"/>
    </location>
</feature>
<dbReference type="EnsemblFungi" id="PTTG_25471-t43_1">
    <property type="protein sequence ID" value="PTTG_25471-t43_1-p1"/>
    <property type="gene ID" value="PTTG_25471"/>
</dbReference>
<gene>
    <name evidence="2" type="ORF">PTTG_25471</name>
</gene>
<dbReference type="InterPro" id="IPR040410">
    <property type="entry name" value="UPF0658_Golgi"/>
</dbReference>
<dbReference type="PANTHER" id="PTHR34391">
    <property type="entry name" value="UPF0658 GOLGI APPARATUS MEMBRANE PROTEIN C1952.10C-RELATED"/>
    <property type="match status" value="1"/>
</dbReference>
<evidence type="ECO:0000313" key="2">
    <source>
        <dbReference type="EMBL" id="OAV99177.1"/>
    </source>
</evidence>
<protein>
    <submittedName>
        <fullName evidence="2 3">Uncharacterized protein</fullName>
    </submittedName>
</protein>
<proteinExistence type="predicted"/>
<evidence type="ECO:0000313" key="3">
    <source>
        <dbReference type="EnsemblFungi" id="PTTG_25471-t43_1-p1"/>
    </source>
</evidence>
<dbReference type="PANTHER" id="PTHR34391:SF2">
    <property type="entry name" value="TRP C-TERMINAL DOMAIN-CONTAINING PROTEIN"/>
    <property type="match status" value="1"/>
</dbReference>
<evidence type="ECO:0000313" key="4">
    <source>
        <dbReference type="Proteomes" id="UP000005240"/>
    </source>
</evidence>
<evidence type="ECO:0000256" key="1">
    <source>
        <dbReference type="SAM" id="MobiDB-lite"/>
    </source>
</evidence>
<feature type="region of interest" description="Disordered" evidence="1">
    <location>
        <begin position="75"/>
        <end position="237"/>
    </location>
</feature>
<feature type="compositionally biased region" description="Polar residues" evidence="1">
    <location>
        <begin position="45"/>
        <end position="60"/>
    </location>
</feature>
<feature type="region of interest" description="Disordered" evidence="1">
    <location>
        <begin position="32"/>
        <end position="60"/>
    </location>
</feature>
<reference evidence="3" key="4">
    <citation type="submission" date="2025-05" db="UniProtKB">
        <authorList>
            <consortium name="EnsemblFungi"/>
        </authorList>
    </citation>
    <scope>IDENTIFICATION</scope>
    <source>
        <strain evidence="3">isolate 1-1 / race 1 (BBBD)</strain>
    </source>
</reference>
<dbReference type="AlphaFoldDB" id="A0A180H2D0"/>
<reference evidence="2" key="1">
    <citation type="submission" date="2009-11" db="EMBL/GenBank/DDBJ databases">
        <authorList>
            <consortium name="The Broad Institute Genome Sequencing Platform"/>
            <person name="Ward D."/>
            <person name="Feldgarden M."/>
            <person name="Earl A."/>
            <person name="Young S.K."/>
            <person name="Zeng Q."/>
            <person name="Koehrsen M."/>
            <person name="Alvarado L."/>
            <person name="Berlin A."/>
            <person name="Bochicchio J."/>
            <person name="Borenstein D."/>
            <person name="Chapman S.B."/>
            <person name="Chen Z."/>
            <person name="Engels R."/>
            <person name="Freedman E."/>
            <person name="Gellesch M."/>
            <person name="Goldberg J."/>
            <person name="Griggs A."/>
            <person name="Gujja S."/>
            <person name="Heilman E."/>
            <person name="Heiman D."/>
            <person name="Hepburn T."/>
            <person name="Howarth C."/>
            <person name="Jen D."/>
            <person name="Larson L."/>
            <person name="Lewis B."/>
            <person name="Mehta T."/>
            <person name="Park D."/>
            <person name="Pearson M."/>
            <person name="Roberts A."/>
            <person name="Saif S."/>
            <person name="Shea T."/>
            <person name="Shenoy N."/>
            <person name="Sisk P."/>
            <person name="Stolte C."/>
            <person name="Sykes S."/>
            <person name="Thomson T."/>
            <person name="Walk T."/>
            <person name="White J."/>
            <person name="Yandava C."/>
            <person name="Izard J."/>
            <person name="Baranova O.V."/>
            <person name="Blanton J.M."/>
            <person name="Tanner A.C."/>
            <person name="Dewhirst F.E."/>
            <person name="Haas B."/>
            <person name="Nusbaum C."/>
            <person name="Birren B."/>
        </authorList>
    </citation>
    <scope>NUCLEOTIDE SEQUENCE [LARGE SCALE GENOMIC DNA]</scope>
    <source>
        <strain evidence="2">1-1 BBBD Race 1</strain>
    </source>
</reference>
<name>A0A180H2D0_PUCT1</name>
<dbReference type="STRING" id="630390.A0A180H2D0"/>
<dbReference type="OrthoDB" id="2505652at2759"/>
<organism evidence="2">
    <name type="scientific">Puccinia triticina (isolate 1-1 / race 1 (BBBD))</name>
    <name type="common">Brown leaf rust fungus</name>
    <dbReference type="NCBI Taxonomy" id="630390"/>
    <lineage>
        <taxon>Eukaryota</taxon>
        <taxon>Fungi</taxon>
        <taxon>Dikarya</taxon>
        <taxon>Basidiomycota</taxon>
        <taxon>Pucciniomycotina</taxon>
        <taxon>Pucciniomycetes</taxon>
        <taxon>Pucciniales</taxon>
        <taxon>Pucciniaceae</taxon>
        <taxon>Puccinia</taxon>
    </lineage>
</organism>